<reference evidence="1 2" key="1">
    <citation type="submission" date="2017-07" db="EMBL/GenBank/DDBJ databases">
        <title>Recovery of genomes from metagenomes via a dereplication, aggregation, and scoring strategy.</title>
        <authorList>
            <person name="Sieber C.M."/>
            <person name="Probst A.J."/>
            <person name="Sharrar A."/>
            <person name="Thomas B.C."/>
            <person name="Hess M."/>
            <person name="Tringe S.G."/>
            <person name="Banfield J.F."/>
        </authorList>
    </citation>
    <scope>NUCLEOTIDE SEQUENCE [LARGE SCALE GENOMIC DNA]</scope>
    <source>
        <strain evidence="1">JGI_Cruoil_03_51_56</strain>
    </source>
</reference>
<evidence type="ECO:0000313" key="2">
    <source>
        <dbReference type="Proteomes" id="UP000215559"/>
    </source>
</evidence>
<comment type="caution">
    <text evidence="1">The sequence shown here is derived from an EMBL/GenBank/DDBJ whole genome shotgun (WGS) entry which is preliminary data.</text>
</comment>
<dbReference type="EMBL" id="NOZP01000031">
    <property type="protein sequence ID" value="OYD16929.1"/>
    <property type="molecule type" value="Genomic_DNA"/>
</dbReference>
<dbReference type="AlphaFoldDB" id="A0A235BXQ5"/>
<accession>A0A235BXQ5</accession>
<sequence>MLSPDASKEEKIKFHENFCSKCGFYIDAAARAEKAIKEKRPFRKLVCVHPSNTAVLDKWKQYLE</sequence>
<name>A0A235BXQ5_UNCW3</name>
<gene>
    <name evidence="1" type="ORF">CH330_01285</name>
</gene>
<organism evidence="1 2">
    <name type="scientific">candidate division WOR-3 bacterium JGI_Cruoil_03_51_56</name>
    <dbReference type="NCBI Taxonomy" id="1973747"/>
    <lineage>
        <taxon>Bacteria</taxon>
        <taxon>Bacteria division WOR-3</taxon>
    </lineage>
</organism>
<protein>
    <submittedName>
        <fullName evidence="1">Uncharacterized protein</fullName>
    </submittedName>
</protein>
<dbReference type="Proteomes" id="UP000215559">
    <property type="component" value="Unassembled WGS sequence"/>
</dbReference>
<evidence type="ECO:0000313" key="1">
    <source>
        <dbReference type="EMBL" id="OYD16929.1"/>
    </source>
</evidence>
<proteinExistence type="predicted"/>